<dbReference type="InterPro" id="IPR004089">
    <property type="entry name" value="MCPsignal_dom"/>
</dbReference>
<organism evidence="6 7">
    <name type="scientific">Gracilibacillus oryzae</name>
    <dbReference type="NCBI Taxonomy" id="1672701"/>
    <lineage>
        <taxon>Bacteria</taxon>
        <taxon>Bacillati</taxon>
        <taxon>Bacillota</taxon>
        <taxon>Bacilli</taxon>
        <taxon>Bacillales</taxon>
        <taxon>Bacillaceae</taxon>
        <taxon>Gracilibacillus</taxon>
    </lineage>
</organism>
<dbReference type="GO" id="GO:0006935">
    <property type="term" value="P:chemotaxis"/>
    <property type="evidence" value="ECO:0007669"/>
    <property type="project" value="UniProtKB-KW"/>
</dbReference>
<dbReference type="InterPro" id="IPR051310">
    <property type="entry name" value="MCP_chemotaxis"/>
</dbReference>
<comment type="caution">
    <text evidence="6">The sequence shown here is derived from an EMBL/GenBank/DDBJ whole genome shotgun (WGS) entry which is preliminary data.</text>
</comment>
<evidence type="ECO:0000313" key="6">
    <source>
        <dbReference type="EMBL" id="KAB8137987.1"/>
    </source>
</evidence>
<dbReference type="OrthoDB" id="266313at2"/>
<keyword evidence="1" id="KW-0145">Chemotaxis</keyword>
<evidence type="ECO:0000256" key="3">
    <source>
        <dbReference type="PROSITE-ProRule" id="PRU00284"/>
    </source>
</evidence>
<evidence type="ECO:0000313" key="7">
    <source>
        <dbReference type="Proteomes" id="UP000480246"/>
    </source>
</evidence>
<evidence type="ECO:0000256" key="1">
    <source>
        <dbReference type="ARBA" id="ARBA00022500"/>
    </source>
</evidence>
<dbReference type="AlphaFoldDB" id="A0A7C8KTF4"/>
<feature type="coiled-coil region" evidence="4">
    <location>
        <begin position="197"/>
        <end position="224"/>
    </location>
</feature>
<dbReference type="GO" id="GO:0007165">
    <property type="term" value="P:signal transduction"/>
    <property type="evidence" value="ECO:0007669"/>
    <property type="project" value="UniProtKB-KW"/>
</dbReference>
<accession>A0A7C8KTF4</accession>
<comment type="similarity">
    <text evidence="2">Belongs to the methyl-accepting chemotaxis (MCP) protein family.</text>
</comment>
<sequence length="231" mass="26629">METLTEEMQNIRTIMDEITQTNGEVNKTIDHYQKQTAQVQQFSDRSDTVMQAIHDIAEQINLLALNAEIEAAHAGEFGKGFAVVAAEVRKLAKQSKQSSLEIKEIMEGTVHTIQKEQTGFTRLSSKLQKLSNQLLFMPDKFHQMDDEVNDIHAIMNDFSVNLQLMSKDTSEMLESKHEQKINFQHMSEKIEKIFEQMKESDVSIEDMTEKIRHMKEESMTLSQTVKKFKTT</sequence>
<dbReference type="GO" id="GO:0004888">
    <property type="term" value="F:transmembrane signaling receptor activity"/>
    <property type="evidence" value="ECO:0007669"/>
    <property type="project" value="TreeGrafter"/>
</dbReference>
<dbReference type="SUPFAM" id="SSF58104">
    <property type="entry name" value="Methyl-accepting chemotaxis protein (MCP) signaling domain"/>
    <property type="match status" value="1"/>
</dbReference>
<keyword evidence="3" id="KW-0807">Transducer</keyword>
<dbReference type="Proteomes" id="UP000480246">
    <property type="component" value="Unassembled WGS sequence"/>
</dbReference>
<keyword evidence="7" id="KW-1185">Reference proteome</keyword>
<keyword evidence="4" id="KW-0175">Coiled coil</keyword>
<dbReference type="SMART" id="SM00283">
    <property type="entry name" value="MA"/>
    <property type="match status" value="1"/>
</dbReference>
<dbReference type="Gene3D" id="1.10.287.950">
    <property type="entry name" value="Methyl-accepting chemotaxis protein"/>
    <property type="match status" value="1"/>
</dbReference>
<dbReference type="GO" id="GO:0005886">
    <property type="term" value="C:plasma membrane"/>
    <property type="evidence" value="ECO:0007669"/>
    <property type="project" value="TreeGrafter"/>
</dbReference>
<dbReference type="EMBL" id="WEID01000031">
    <property type="protein sequence ID" value="KAB8137987.1"/>
    <property type="molecule type" value="Genomic_DNA"/>
</dbReference>
<feature type="domain" description="Methyl-accepting transducer" evidence="5">
    <location>
        <begin position="1"/>
        <end position="194"/>
    </location>
</feature>
<dbReference type="Pfam" id="PF00015">
    <property type="entry name" value="MCPsignal"/>
    <property type="match status" value="1"/>
</dbReference>
<dbReference type="PROSITE" id="PS50111">
    <property type="entry name" value="CHEMOTAXIS_TRANSDUC_2"/>
    <property type="match status" value="1"/>
</dbReference>
<reference evidence="6 7" key="1">
    <citation type="submission" date="2019-10" db="EMBL/GenBank/DDBJ databases">
        <title>Gracilibacillus sp. nov. isolated from rice seeds.</title>
        <authorList>
            <person name="He S."/>
        </authorList>
    </citation>
    <scope>NUCLEOTIDE SEQUENCE [LARGE SCALE GENOMIC DNA]</scope>
    <source>
        <strain evidence="6 7">TD8</strain>
    </source>
</reference>
<dbReference type="PANTHER" id="PTHR43531:SF11">
    <property type="entry name" value="METHYL-ACCEPTING CHEMOTAXIS PROTEIN 3"/>
    <property type="match status" value="1"/>
</dbReference>
<proteinExistence type="inferred from homology"/>
<gene>
    <name evidence="6" type="ORF">F9U64_07160</name>
</gene>
<dbReference type="PANTHER" id="PTHR43531">
    <property type="entry name" value="PROTEIN ICFG"/>
    <property type="match status" value="1"/>
</dbReference>
<dbReference type="RefSeq" id="WP_153402324.1">
    <property type="nucleotide sequence ID" value="NZ_ML762427.1"/>
</dbReference>
<protein>
    <recommendedName>
        <fullName evidence="5">Methyl-accepting transducer domain-containing protein</fullName>
    </recommendedName>
</protein>
<evidence type="ECO:0000256" key="2">
    <source>
        <dbReference type="ARBA" id="ARBA00029447"/>
    </source>
</evidence>
<evidence type="ECO:0000256" key="4">
    <source>
        <dbReference type="SAM" id="Coils"/>
    </source>
</evidence>
<evidence type="ECO:0000259" key="5">
    <source>
        <dbReference type="PROSITE" id="PS50111"/>
    </source>
</evidence>
<name>A0A7C8KTF4_9BACI</name>